<comment type="subcellular location">
    <subcellularLocation>
        <location evidence="1">Membrane</location>
        <topology evidence="1">Multi-pass membrane protein</topology>
    </subcellularLocation>
</comment>
<dbReference type="AlphaFoldDB" id="A0A0C7G8J2"/>
<evidence type="ECO:0000259" key="6">
    <source>
        <dbReference type="Pfam" id="PF01794"/>
    </source>
</evidence>
<dbReference type="OrthoDB" id="3174396at2"/>
<dbReference type="GO" id="GO:0016020">
    <property type="term" value="C:membrane"/>
    <property type="evidence" value="ECO:0007669"/>
    <property type="project" value="UniProtKB-SubCell"/>
</dbReference>
<feature type="transmembrane region" description="Helical" evidence="5">
    <location>
        <begin position="197"/>
        <end position="216"/>
    </location>
</feature>
<evidence type="ECO:0000256" key="2">
    <source>
        <dbReference type="ARBA" id="ARBA00022692"/>
    </source>
</evidence>
<feature type="domain" description="Ferric oxidoreductase" evidence="6">
    <location>
        <begin position="68"/>
        <end position="181"/>
    </location>
</feature>
<evidence type="ECO:0000256" key="4">
    <source>
        <dbReference type="ARBA" id="ARBA00023136"/>
    </source>
</evidence>
<feature type="transmembrane region" description="Helical" evidence="5">
    <location>
        <begin position="96"/>
        <end position="117"/>
    </location>
</feature>
<sequence length="230" mass="26626">MRLVYSLICVVAFALLFTSSIKKHSKNYYSIASVLAGMTIIYEIYRLITNTKLQGFIGDFEKAFMKGNISIAFFLIVMFAGALNPKWNITKKLLKIRAESAILASILLVPHGVMYLVRFINKLLLNKPITILYIIYLIIGLIAFIIMIPLFITSLKKFRSKMTYKEWKKLQRWAYPFYLLAYIHIILALLNSKKIDVMSISIYTVAFGAYFILKLIKTLNENKRQKLKNI</sequence>
<feature type="transmembrane region" description="Helical" evidence="5">
    <location>
        <begin position="5"/>
        <end position="21"/>
    </location>
</feature>
<proteinExistence type="predicted"/>
<organism evidence="7 8">
    <name type="scientific">Paraclostridium sordellii</name>
    <name type="common">Clostridium sordellii</name>
    <dbReference type="NCBI Taxonomy" id="1505"/>
    <lineage>
        <taxon>Bacteria</taxon>
        <taxon>Bacillati</taxon>
        <taxon>Bacillota</taxon>
        <taxon>Clostridia</taxon>
        <taxon>Peptostreptococcales</taxon>
        <taxon>Peptostreptococcaceae</taxon>
        <taxon>Paraclostridium</taxon>
    </lineage>
</organism>
<feature type="transmembrane region" description="Helical" evidence="5">
    <location>
        <begin position="129"/>
        <end position="152"/>
    </location>
</feature>
<dbReference type="InterPro" id="IPR013130">
    <property type="entry name" value="Fe3_Rdtase_TM_dom"/>
</dbReference>
<keyword evidence="2 5" id="KW-0812">Transmembrane</keyword>
<feature type="transmembrane region" description="Helical" evidence="5">
    <location>
        <begin position="173"/>
        <end position="191"/>
    </location>
</feature>
<evidence type="ECO:0000256" key="3">
    <source>
        <dbReference type="ARBA" id="ARBA00022989"/>
    </source>
</evidence>
<protein>
    <submittedName>
        <fullName evidence="7">Membrane spanning protein</fullName>
    </submittedName>
</protein>
<feature type="transmembrane region" description="Helical" evidence="5">
    <location>
        <begin position="65"/>
        <end position="84"/>
    </location>
</feature>
<dbReference type="EMBL" id="CEKZ01000003">
    <property type="protein sequence ID" value="CEQ03317.1"/>
    <property type="molecule type" value="Genomic_DNA"/>
</dbReference>
<name>A0A0C7G8J2_PARSO</name>
<dbReference type="Proteomes" id="UP000049127">
    <property type="component" value="Unassembled WGS sequence"/>
</dbReference>
<gene>
    <name evidence="7" type="ORF">R28058_10501</name>
</gene>
<evidence type="ECO:0000256" key="1">
    <source>
        <dbReference type="ARBA" id="ARBA00004141"/>
    </source>
</evidence>
<keyword evidence="3 5" id="KW-1133">Transmembrane helix</keyword>
<evidence type="ECO:0000313" key="7">
    <source>
        <dbReference type="EMBL" id="CEQ03317.1"/>
    </source>
</evidence>
<dbReference type="Pfam" id="PF01794">
    <property type="entry name" value="Ferric_reduct"/>
    <property type="match status" value="1"/>
</dbReference>
<reference evidence="7 8" key="1">
    <citation type="submission" date="2015-01" db="EMBL/GenBank/DDBJ databases">
        <authorList>
            <person name="Aslett A.Martin."/>
            <person name="De Silva Nishadi"/>
        </authorList>
    </citation>
    <scope>NUCLEOTIDE SEQUENCE [LARGE SCALE GENOMIC DNA]</scope>
    <source>
        <strain evidence="7 8">R28058</strain>
    </source>
</reference>
<dbReference type="RefSeq" id="WP_055341689.1">
    <property type="nucleotide sequence ID" value="NZ_CDNI01000003.1"/>
</dbReference>
<keyword evidence="4 5" id="KW-0472">Membrane</keyword>
<accession>A0A0C7G8J2</accession>
<evidence type="ECO:0000313" key="8">
    <source>
        <dbReference type="Proteomes" id="UP000049127"/>
    </source>
</evidence>
<evidence type="ECO:0000256" key="5">
    <source>
        <dbReference type="SAM" id="Phobius"/>
    </source>
</evidence>
<feature type="transmembrane region" description="Helical" evidence="5">
    <location>
        <begin position="28"/>
        <end position="45"/>
    </location>
</feature>